<gene>
    <name evidence="1" type="ORF">WJX75_001754</name>
</gene>
<organism evidence="1 2">
    <name type="scientific">Coccomyxa subellipsoidea</name>
    <dbReference type="NCBI Taxonomy" id="248742"/>
    <lineage>
        <taxon>Eukaryota</taxon>
        <taxon>Viridiplantae</taxon>
        <taxon>Chlorophyta</taxon>
        <taxon>core chlorophytes</taxon>
        <taxon>Trebouxiophyceae</taxon>
        <taxon>Trebouxiophyceae incertae sedis</taxon>
        <taxon>Coccomyxaceae</taxon>
        <taxon>Coccomyxa</taxon>
    </lineage>
</organism>
<protein>
    <submittedName>
        <fullName evidence="1">Uncharacterized protein</fullName>
    </submittedName>
</protein>
<keyword evidence="2" id="KW-1185">Reference proteome</keyword>
<dbReference type="EMBL" id="JALJOT010000002">
    <property type="protein sequence ID" value="KAK9917195.1"/>
    <property type="molecule type" value="Genomic_DNA"/>
</dbReference>
<proteinExistence type="predicted"/>
<comment type="caution">
    <text evidence="1">The sequence shown here is derived from an EMBL/GenBank/DDBJ whole genome shotgun (WGS) entry which is preliminary data.</text>
</comment>
<dbReference type="Proteomes" id="UP001491310">
    <property type="component" value="Unassembled WGS sequence"/>
</dbReference>
<evidence type="ECO:0000313" key="1">
    <source>
        <dbReference type="EMBL" id="KAK9917195.1"/>
    </source>
</evidence>
<reference evidence="1 2" key="1">
    <citation type="journal article" date="2024" name="Nat. Commun.">
        <title>Phylogenomics reveals the evolutionary origins of lichenization in chlorophyte algae.</title>
        <authorList>
            <person name="Puginier C."/>
            <person name="Libourel C."/>
            <person name="Otte J."/>
            <person name="Skaloud P."/>
            <person name="Haon M."/>
            <person name="Grisel S."/>
            <person name="Petersen M."/>
            <person name="Berrin J.G."/>
            <person name="Delaux P.M."/>
            <person name="Dal Grande F."/>
            <person name="Keller J."/>
        </authorList>
    </citation>
    <scope>NUCLEOTIDE SEQUENCE [LARGE SCALE GENOMIC DNA]</scope>
    <source>
        <strain evidence="1 2">SAG 216-7</strain>
    </source>
</reference>
<sequence>MEQGASIRAIVRQRNIQRDSAEAYLAEAITAGAAYAWHRAHVPRATLAAVAAAAARHLCPPAQQSCPPAQNLCPPAQPFPCSAQGQLLAEAISP</sequence>
<evidence type="ECO:0000313" key="2">
    <source>
        <dbReference type="Proteomes" id="UP001491310"/>
    </source>
</evidence>
<name>A0ABR2YZL1_9CHLO</name>
<accession>A0ABR2YZL1</accession>